<evidence type="ECO:0000256" key="3">
    <source>
        <dbReference type="ARBA" id="ARBA00022448"/>
    </source>
</evidence>
<evidence type="ECO:0000256" key="5">
    <source>
        <dbReference type="ARBA" id="ARBA00022737"/>
    </source>
</evidence>
<evidence type="ECO:0000256" key="1">
    <source>
        <dbReference type="ARBA" id="ARBA00004225"/>
    </source>
</evidence>
<dbReference type="PROSITE" id="PS50920">
    <property type="entry name" value="SOLCAR"/>
    <property type="match status" value="3"/>
</dbReference>
<name>A0A834IDH3_RHYFE</name>
<evidence type="ECO:0000256" key="9">
    <source>
        <dbReference type="PROSITE-ProRule" id="PRU00282"/>
    </source>
</evidence>
<keyword evidence="8 9" id="KW-0472">Membrane</keyword>
<dbReference type="SUPFAM" id="SSF103506">
    <property type="entry name" value="Mitochondrial carrier"/>
    <property type="match status" value="1"/>
</dbReference>
<keyword evidence="6 11" id="KW-1133">Transmembrane helix</keyword>
<protein>
    <recommendedName>
        <fullName evidence="14">Congested-like trachea protein</fullName>
    </recommendedName>
</protein>
<evidence type="ECO:0000256" key="8">
    <source>
        <dbReference type="ARBA" id="ARBA00023136"/>
    </source>
</evidence>
<evidence type="ECO:0000313" key="13">
    <source>
        <dbReference type="Proteomes" id="UP000625711"/>
    </source>
</evidence>
<evidence type="ECO:0000256" key="7">
    <source>
        <dbReference type="ARBA" id="ARBA00023128"/>
    </source>
</evidence>
<dbReference type="GO" id="GO:0015227">
    <property type="term" value="F:O-acyl-L-carnitine transmembrane transporter activity"/>
    <property type="evidence" value="ECO:0007669"/>
    <property type="project" value="TreeGrafter"/>
</dbReference>
<evidence type="ECO:0008006" key="14">
    <source>
        <dbReference type="Google" id="ProtNLM"/>
    </source>
</evidence>
<dbReference type="GO" id="GO:1902603">
    <property type="term" value="P:carnitine transmembrane transport"/>
    <property type="evidence" value="ECO:0007669"/>
    <property type="project" value="TreeGrafter"/>
</dbReference>
<dbReference type="Gene3D" id="1.50.40.10">
    <property type="entry name" value="Mitochondrial carrier domain"/>
    <property type="match status" value="2"/>
</dbReference>
<dbReference type="InterPro" id="IPR050567">
    <property type="entry name" value="Mitochondrial_Carrier"/>
</dbReference>
<dbReference type="EMBL" id="JAACXV010000385">
    <property type="protein sequence ID" value="KAF7278825.1"/>
    <property type="molecule type" value="Genomic_DNA"/>
</dbReference>
<gene>
    <name evidence="12" type="ORF">GWI33_007938</name>
</gene>
<dbReference type="InterPro" id="IPR023395">
    <property type="entry name" value="MCP_dom_sf"/>
</dbReference>
<dbReference type="OrthoDB" id="14252at2759"/>
<dbReference type="PRINTS" id="PR00926">
    <property type="entry name" value="MITOCARRIER"/>
</dbReference>
<feature type="transmembrane region" description="Helical" evidence="11">
    <location>
        <begin position="106"/>
        <end position="124"/>
    </location>
</feature>
<evidence type="ECO:0000256" key="4">
    <source>
        <dbReference type="ARBA" id="ARBA00022692"/>
    </source>
</evidence>
<evidence type="ECO:0000256" key="6">
    <source>
        <dbReference type="ARBA" id="ARBA00022989"/>
    </source>
</evidence>
<evidence type="ECO:0000256" key="11">
    <source>
        <dbReference type="SAM" id="Phobius"/>
    </source>
</evidence>
<evidence type="ECO:0000313" key="12">
    <source>
        <dbReference type="EMBL" id="KAF7278825.1"/>
    </source>
</evidence>
<evidence type="ECO:0000256" key="2">
    <source>
        <dbReference type="ARBA" id="ARBA00006375"/>
    </source>
</evidence>
<accession>A0A834IDH3</accession>
<keyword evidence="4 9" id="KW-0812">Transmembrane</keyword>
<dbReference type="InterPro" id="IPR002067">
    <property type="entry name" value="MCP"/>
</dbReference>
<comment type="similarity">
    <text evidence="2 10">Belongs to the mitochondrial carrier (TC 2.A.29) family.</text>
</comment>
<feature type="repeat" description="Solcar" evidence="9">
    <location>
        <begin position="4"/>
        <end position="95"/>
    </location>
</feature>
<feature type="transmembrane region" description="Helical" evidence="11">
    <location>
        <begin position="6"/>
        <end position="27"/>
    </location>
</feature>
<dbReference type="PANTHER" id="PTHR45624">
    <property type="entry name" value="MITOCHONDRIAL BASIC AMINO ACIDS TRANSPORTER-RELATED"/>
    <property type="match status" value="1"/>
</dbReference>
<keyword evidence="5" id="KW-0677">Repeat</keyword>
<proteinExistence type="inferred from homology"/>
<dbReference type="PANTHER" id="PTHR45624:SF4">
    <property type="entry name" value="CONGESTED-LIKE TRACHEA PROTEIN-RELATED"/>
    <property type="match status" value="1"/>
</dbReference>
<dbReference type="Proteomes" id="UP000625711">
    <property type="component" value="Unassembled WGS sequence"/>
</dbReference>
<keyword evidence="3 10" id="KW-0813">Transport</keyword>
<comment type="subcellular location">
    <subcellularLocation>
        <location evidence="1">Mitochondrion membrane</location>
        <topology evidence="1">Multi-pass membrane protein</topology>
    </subcellularLocation>
</comment>
<keyword evidence="13" id="KW-1185">Reference proteome</keyword>
<keyword evidence="7" id="KW-0496">Mitochondrion</keyword>
<feature type="transmembrane region" description="Helical" evidence="11">
    <location>
        <begin position="66"/>
        <end position="86"/>
    </location>
</feature>
<comment type="caution">
    <text evidence="12">The sequence shown here is derived from an EMBL/GenBank/DDBJ whole genome shotgun (WGS) entry which is preliminary data.</text>
</comment>
<dbReference type="AlphaFoldDB" id="A0A834IDH3"/>
<feature type="repeat" description="Solcar" evidence="9">
    <location>
        <begin position="201"/>
        <end position="287"/>
    </location>
</feature>
<dbReference type="GO" id="GO:0006839">
    <property type="term" value="P:mitochondrial transport"/>
    <property type="evidence" value="ECO:0007669"/>
    <property type="project" value="TreeGrafter"/>
</dbReference>
<dbReference type="Pfam" id="PF00153">
    <property type="entry name" value="Mito_carr"/>
    <property type="match status" value="3"/>
</dbReference>
<reference evidence="12" key="1">
    <citation type="submission" date="2020-08" db="EMBL/GenBank/DDBJ databases">
        <title>Genome sequencing and assembly of the red palm weevil Rhynchophorus ferrugineus.</title>
        <authorList>
            <person name="Dias G.B."/>
            <person name="Bergman C.M."/>
            <person name="Manee M."/>
        </authorList>
    </citation>
    <scope>NUCLEOTIDE SEQUENCE</scope>
    <source>
        <strain evidence="12">AA-2017</strain>
        <tissue evidence="12">Whole larva</tissue>
    </source>
</reference>
<organism evidence="12 13">
    <name type="scientific">Rhynchophorus ferrugineus</name>
    <name type="common">Red palm weevil</name>
    <name type="synonym">Curculio ferrugineus</name>
    <dbReference type="NCBI Taxonomy" id="354439"/>
    <lineage>
        <taxon>Eukaryota</taxon>
        <taxon>Metazoa</taxon>
        <taxon>Ecdysozoa</taxon>
        <taxon>Arthropoda</taxon>
        <taxon>Hexapoda</taxon>
        <taxon>Insecta</taxon>
        <taxon>Pterygota</taxon>
        <taxon>Neoptera</taxon>
        <taxon>Endopterygota</taxon>
        <taxon>Coleoptera</taxon>
        <taxon>Polyphaga</taxon>
        <taxon>Cucujiformia</taxon>
        <taxon>Curculionidae</taxon>
        <taxon>Dryophthorinae</taxon>
        <taxon>Rhynchophorus</taxon>
    </lineage>
</organism>
<evidence type="ECO:0000256" key="10">
    <source>
        <dbReference type="RuleBase" id="RU000488"/>
    </source>
</evidence>
<dbReference type="InterPro" id="IPR018108">
    <property type="entry name" value="MCP_transmembrane"/>
</dbReference>
<feature type="repeat" description="Solcar" evidence="9">
    <location>
        <begin position="103"/>
        <end position="192"/>
    </location>
</feature>
<dbReference type="GO" id="GO:0031966">
    <property type="term" value="C:mitochondrial membrane"/>
    <property type="evidence" value="ECO:0007669"/>
    <property type="project" value="UniProtKB-SubCell"/>
</dbReference>
<sequence length="307" mass="33338">MTDMSPFEYFICGGFGGICTVLVGHPLDTIKVRLQTMPVPGPRESPIYSNTLDCFKKTLQNEGLKGFYKGMGAPIIGVAPIFAVSFMGYGIGKKLFETKDGQNTSLQYLAAGAFSGVCTTLIMAPGERIKCLLQIQEGKNVPKVYSGPVDVVKKLYHQGGIASIYRGSGATLLRDIPASGLYFLTYELICDYLTHGRKESLSILGTILAGGCAGTSNWIIGMPADVLKSRLQTAPEGTYPNGIRDVFKQLLKNEGPKALYKGVTPVLLRAFPANAACFLGFELCKNIMRFLHVHYVPFPVRSNSEND</sequence>